<dbReference type="PANTHER" id="PTHR37422:SF13">
    <property type="entry name" value="LIPOPOLYSACCHARIDE BIOSYNTHESIS PROTEIN PA4999-RELATED"/>
    <property type="match status" value="1"/>
</dbReference>
<dbReference type="GO" id="GO:0016020">
    <property type="term" value="C:membrane"/>
    <property type="evidence" value="ECO:0007669"/>
    <property type="project" value="UniProtKB-SubCell"/>
</dbReference>
<sequence length="473" mass="51277">MKPHAIHAARGANLRLAAPSWTSREFAARFTRTRFPAPERLYLFLALMISGTVTLPQVVEFGGISGLGFWTIAAAAVTWGLWFLKPHVPTTLLRPLLPLGVFTLLACVSPLWGRGFDSNAIQLLAVIVAFAGFILLCARETANQRDFAEAVGVTLDFAAVTAGLFYTFTLLTQGIGGELIIGGRPVFLARPFALFAIIAVARQIARFHAGQKAGLAIAIWLTVLVVLSHSRLGMVTLLAMYPVSYALLGGRKNLGLAVLMLVGGGLAFAGLLLSSDEMYQRFFGYDASLQVGGVAINASGRTAAWQAMLNDIRNPLRLWFGAGAGAGSAFCQANFQNLPHPHNDYLRYLYDIGIFGLAWFMAFLAVVVVMLWRRIMAARYCHDPVAFSLNFGTLLSVAGVGMSMFTDNSANYIYVMAPLGILIGATLGKTVSTPKPVSAVKFQQQFRPEPIRPMPRQTIRPSLRALPAPRVEQ</sequence>
<feature type="transmembrane region" description="Helical" evidence="5">
    <location>
        <begin position="253"/>
        <end position="273"/>
    </location>
</feature>
<evidence type="ECO:0000256" key="3">
    <source>
        <dbReference type="ARBA" id="ARBA00022989"/>
    </source>
</evidence>
<keyword evidence="7" id="KW-0436">Ligase</keyword>
<evidence type="ECO:0000256" key="1">
    <source>
        <dbReference type="ARBA" id="ARBA00004141"/>
    </source>
</evidence>
<keyword evidence="2 5" id="KW-0812">Transmembrane</keyword>
<evidence type="ECO:0000256" key="2">
    <source>
        <dbReference type="ARBA" id="ARBA00022692"/>
    </source>
</evidence>
<evidence type="ECO:0000259" key="6">
    <source>
        <dbReference type="Pfam" id="PF04932"/>
    </source>
</evidence>
<feature type="transmembrane region" description="Helical" evidence="5">
    <location>
        <begin position="348"/>
        <end position="372"/>
    </location>
</feature>
<name>A0A7M2WTQ1_9BACT</name>
<feature type="transmembrane region" description="Helical" evidence="5">
    <location>
        <begin position="41"/>
        <end position="58"/>
    </location>
</feature>
<dbReference type="RefSeq" id="WP_206291826.1">
    <property type="nucleotide sequence ID" value="NZ_CP063458.1"/>
</dbReference>
<feature type="transmembrane region" description="Helical" evidence="5">
    <location>
        <begin position="119"/>
        <end position="138"/>
    </location>
</feature>
<keyword evidence="8" id="KW-1185">Reference proteome</keyword>
<proteinExistence type="predicted"/>
<dbReference type="Proteomes" id="UP000593765">
    <property type="component" value="Chromosome"/>
</dbReference>
<dbReference type="AlphaFoldDB" id="A0A7M2WTQ1"/>
<feature type="transmembrane region" description="Helical" evidence="5">
    <location>
        <begin position="411"/>
        <end position="428"/>
    </location>
</feature>
<feature type="transmembrane region" description="Helical" evidence="5">
    <location>
        <begin position="318"/>
        <end position="336"/>
    </location>
</feature>
<protein>
    <submittedName>
        <fullName evidence="7">O-antigen ligase family protein</fullName>
    </submittedName>
</protein>
<dbReference type="EMBL" id="CP063458">
    <property type="protein sequence ID" value="QOV88819.1"/>
    <property type="molecule type" value="Genomic_DNA"/>
</dbReference>
<accession>A0A7M2WTQ1</accession>
<evidence type="ECO:0000256" key="5">
    <source>
        <dbReference type="SAM" id="Phobius"/>
    </source>
</evidence>
<dbReference type="Pfam" id="PF04932">
    <property type="entry name" value="Wzy_C"/>
    <property type="match status" value="1"/>
</dbReference>
<keyword evidence="3 5" id="KW-1133">Transmembrane helix</keyword>
<keyword evidence="4 5" id="KW-0472">Membrane</keyword>
<evidence type="ECO:0000256" key="4">
    <source>
        <dbReference type="ARBA" id="ARBA00023136"/>
    </source>
</evidence>
<gene>
    <name evidence="7" type="ORF">IPV69_21730</name>
</gene>
<dbReference type="InterPro" id="IPR051533">
    <property type="entry name" value="WaaL-like"/>
</dbReference>
<dbReference type="GO" id="GO:0016874">
    <property type="term" value="F:ligase activity"/>
    <property type="evidence" value="ECO:0007669"/>
    <property type="project" value="UniProtKB-KW"/>
</dbReference>
<feature type="transmembrane region" description="Helical" evidence="5">
    <location>
        <begin position="64"/>
        <end position="84"/>
    </location>
</feature>
<feature type="transmembrane region" description="Helical" evidence="5">
    <location>
        <begin position="217"/>
        <end position="241"/>
    </location>
</feature>
<organism evidence="7 8">
    <name type="scientific">Humisphaera borealis</name>
    <dbReference type="NCBI Taxonomy" id="2807512"/>
    <lineage>
        <taxon>Bacteria</taxon>
        <taxon>Pseudomonadati</taxon>
        <taxon>Planctomycetota</taxon>
        <taxon>Phycisphaerae</taxon>
        <taxon>Tepidisphaerales</taxon>
        <taxon>Tepidisphaeraceae</taxon>
        <taxon>Humisphaera</taxon>
    </lineage>
</organism>
<reference evidence="7 8" key="1">
    <citation type="submission" date="2020-10" db="EMBL/GenBank/DDBJ databases">
        <title>Wide distribution of Phycisphaera-like planctomycetes from WD2101 soil group in peatlands and genome analysis of the first cultivated representative.</title>
        <authorList>
            <person name="Dedysh S.N."/>
            <person name="Beletsky A.V."/>
            <person name="Ivanova A."/>
            <person name="Kulichevskaya I.S."/>
            <person name="Suzina N.E."/>
            <person name="Philippov D.A."/>
            <person name="Rakitin A.L."/>
            <person name="Mardanov A.V."/>
            <person name="Ravin N.V."/>
        </authorList>
    </citation>
    <scope>NUCLEOTIDE SEQUENCE [LARGE SCALE GENOMIC DNA]</scope>
    <source>
        <strain evidence="7 8">M1803</strain>
    </source>
</reference>
<dbReference type="PANTHER" id="PTHR37422">
    <property type="entry name" value="TEICHURONIC ACID BIOSYNTHESIS PROTEIN TUAE"/>
    <property type="match status" value="1"/>
</dbReference>
<feature type="transmembrane region" description="Helical" evidence="5">
    <location>
        <begin position="96"/>
        <end position="113"/>
    </location>
</feature>
<evidence type="ECO:0000313" key="8">
    <source>
        <dbReference type="Proteomes" id="UP000593765"/>
    </source>
</evidence>
<dbReference type="KEGG" id="hbs:IPV69_21730"/>
<comment type="subcellular location">
    <subcellularLocation>
        <location evidence="1">Membrane</location>
        <topology evidence="1">Multi-pass membrane protein</topology>
    </subcellularLocation>
</comment>
<evidence type="ECO:0000313" key="7">
    <source>
        <dbReference type="EMBL" id="QOV88819.1"/>
    </source>
</evidence>
<feature type="transmembrane region" description="Helical" evidence="5">
    <location>
        <begin position="384"/>
        <end position="405"/>
    </location>
</feature>
<feature type="transmembrane region" description="Helical" evidence="5">
    <location>
        <begin position="188"/>
        <end position="205"/>
    </location>
</feature>
<dbReference type="InterPro" id="IPR007016">
    <property type="entry name" value="O-antigen_ligase-rel_domated"/>
</dbReference>
<feature type="domain" description="O-antigen ligase-related" evidence="6">
    <location>
        <begin position="217"/>
        <end position="360"/>
    </location>
</feature>
<feature type="transmembrane region" description="Helical" evidence="5">
    <location>
        <begin position="150"/>
        <end position="168"/>
    </location>
</feature>